<dbReference type="EMBL" id="WOWR01000079">
    <property type="protein sequence ID" value="KAF0250907.1"/>
    <property type="molecule type" value="Genomic_DNA"/>
</dbReference>
<name>A0A7V8J130_PSEPU</name>
<evidence type="ECO:0000313" key="2">
    <source>
        <dbReference type="EMBL" id="KAF0250907.1"/>
    </source>
</evidence>
<evidence type="ECO:0000313" key="3">
    <source>
        <dbReference type="Proteomes" id="UP000442695"/>
    </source>
</evidence>
<dbReference type="Pfam" id="PF09722">
    <property type="entry name" value="Xre_MbcA_ParS_C"/>
    <property type="match status" value="1"/>
</dbReference>
<dbReference type="Proteomes" id="UP000442695">
    <property type="component" value="Unassembled WGS sequence"/>
</dbReference>
<reference evidence="2 3" key="1">
    <citation type="submission" date="2019-12" db="EMBL/GenBank/DDBJ databases">
        <authorList>
            <person name="Woiski C."/>
        </authorList>
    </citation>
    <scope>NUCLEOTIDE SEQUENCE [LARGE SCALE GENOMIC DNA]</scope>
    <source>
        <strain evidence="2 3">BOE100</strain>
    </source>
</reference>
<organism evidence="2 3">
    <name type="scientific">Pseudomonas putida</name>
    <name type="common">Arthrobacter siderocapsulatus</name>
    <dbReference type="NCBI Taxonomy" id="303"/>
    <lineage>
        <taxon>Bacteria</taxon>
        <taxon>Pseudomonadati</taxon>
        <taxon>Pseudomonadota</taxon>
        <taxon>Gammaproteobacteria</taxon>
        <taxon>Pseudomonadales</taxon>
        <taxon>Pseudomonadaceae</taxon>
        <taxon>Pseudomonas</taxon>
    </lineage>
</organism>
<gene>
    <name evidence="2" type="ORF">GN299_31370</name>
</gene>
<protein>
    <submittedName>
        <fullName evidence="2">DUF2384 domain-containing protein</fullName>
    </submittedName>
</protein>
<dbReference type="InterPro" id="IPR024467">
    <property type="entry name" value="Xre/MbcA/ParS-like_toxin-bd"/>
</dbReference>
<sequence>MGRRSQILMIAEQVFGNRELAEAWFTKPAIGLGRCLPCMLLETDEGFTELADFLVRLDYGVY</sequence>
<accession>A0A7V8J130</accession>
<proteinExistence type="predicted"/>
<feature type="domain" description="Antitoxin Xre/MbcA/ParS-like toxin-binding" evidence="1">
    <location>
        <begin position="11"/>
        <end position="60"/>
    </location>
</feature>
<dbReference type="AlphaFoldDB" id="A0A7V8J130"/>
<comment type="caution">
    <text evidence="2">The sequence shown here is derived from an EMBL/GenBank/DDBJ whole genome shotgun (WGS) entry which is preliminary data.</text>
</comment>
<evidence type="ECO:0000259" key="1">
    <source>
        <dbReference type="Pfam" id="PF09722"/>
    </source>
</evidence>